<gene>
    <name evidence="2" type="ORF">GCM10011491_23650</name>
</gene>
<dbReference type="GO" id="GO:0006313">
    <property type="term" value="P:DNA transposition"/>
    <property type="evidence" value="ECO:0007669"/>
    <property type="project" value="InterPro"/>
</dbReference>
<reference evidence="2" key="2">
    <citation type="submission" date="2020-09" db="EMBL/GenBank/DDBJ databases">
        <authorList>
            <person name="Sun Q."/>
            <person name="Zhou Y."/>
        </authorList>
    </citation>
    <scope>NUCLEOTIDE SEQUENCE</scope>
    <source>
        <strain evidence="2">CGMCC 1.15082</strain>
    </source>
</reference>
<dbReference type="Proteomes" id="UP000646478">
    <property type="component" value="Unassembled WGS sequence"/>
</dbReference>
<name>A0A916WG58_9HYPH</name>
<organism evidence="2 3">
    <name type="scientific">Brucella endophytica</name>
    <dbReference type="NCBI Taxonomy" id="1963359"/>
    <lineage>
        <taxon>Bacteria</taxon>
        <taxon>Pseudomonadati</taxon>
        <taxon>Pseudomonadota</taxon>
        <taxon>Alphaproteobacteria</taxon>
        <taxon>Hyphomicrobiales</taxon>
        <taxon>Brucellaceae</taxon>
        <taxon>Brucella/Ochrobactrum group</taxon>
        <taxon>Brucella</taxon>
    </lineage>
</organism>
<reference evidence="2" key="1">
    <citation type="journal article" date="2014" name="Int. J. Syst. Evol. Microbiol.">
        <title>Complete genome sequence of Corynebacterium casei LMG S-19264T (=DSM 44701T), isolated from a smear-ripened cheese.</title>
        <authorList>
            <consortium name="US DOE Joint Genome Institute (JGI-PGF)"/>
            <person name="Walter F."/>
            <person name="Albersmeier A."/>
            <person name="Kalinowski J."/>
            <person name="Ruckert C."/>
        </authorList>
    </citation>
    <scope>NUCLEOTIDE SEQUENCE</scope>
    <source>
        <strain evidence="2">CGMCC 1.15082</strain>
    </source>
</reference>
<evidence type="ECO:0000259" key="1">
    <source>
        <dbReference type="Pfam" id="PF01526"/>
    </source>
</evidence>
<comment type="caution">
    <text evidence="2">The sequence shown here is derived from an EMBL/GenBank/DDBJ whole genome shotgun (WGS) entry which is preliminary data.</text>
</comment>
<evidence type="ECO:0000313" key="3">
    <source>
        <dbReference type="Proteomes" id="UP000646478"/>
    </source>
</evidence>
<feature type="domain" description="Tn3 transposase DDE" evidence="1">
    <location>
        <begin position="8"/>
        <end position="96"/>
    </location>
</feature>
<dbReference type="EMBL" id="BMHH01000008">
    <property type="protein sequence ID" value="GGA94628.1"/>
    <property type="molecule type" value="Genomic_DNA"/>
</dbReference>
<protein>
    <recommendedName>
        <fullName evidence="1">Tn3 transposase DDE domain-containing protein</fullName>
    </recommendedName>
</protein>
<dbReference type="InterPro" id="IPR002513">
    <property type="entry name" value="Tn3_Tnp_DDE_dom"/>
</dbReference>
<evidence type="ECO:0000313" key="2">
    <source>
        <dbReference type="EMBL" id="GGA94628.1"/>
    </source>
</evidence>
<dbReference type="Pfam" id="PF01526">
    <property type="entry name" value="DDE_Tnp_Tn3"/>
    <property type="match status" value="1"/>
</dbReference>
<dbReference type="AlphaFoldDB" id="A0A916WG58"/>
<proteinExistence type="predicted"/>
<keyword evidence="3" id="KW-1185">Reference proteome</keyword>
<accession>A0A916WG58</accession>
<sequence>MLPSADPAGTPKGLRKLVGGKIREELIVGELARPVSLRRHDAAGKIKPSQLLRKLASYPRQNDLGVALREVGRVERTLFIIEWILDTDMQRVPRSASTRVRPARQ</sequence>
<dbReference type="GO" id="GO:0004803">
    <property type="term" value="F:transposase activity"/>
    <property type="evidence" value="ECO:0007669"/>
    <property type="project" value="InterPro"/>
</dbReference>